<organism evidence="1 2">
    <name type="scientific">Pedobacter cryoconitis</name>
    <dbReference type="NCBI Taxonomy" id="188932"/>
    <lineage>
        <taxon>Bacteria</taxon>
        <taxon>Pseudomonadati</taxon>
        <taxon>Bacteroidota</taxon>
        <taxon>Sphingobacteriia</taxon>
        <taxon>Sphingobacteriales</taxon>
        <taxon>Sphingobacteriaceae</taxon>
        <taxon>Pedobacter</taxon>
    </lineage>
</organism>
<proteinExistence type="predicted"/>
<dbReference type="Proteomes" id="UP000537204">
    <property type="component" value="Unassembled WGS sequence"/>
</dbReference>
<evidence type="ECO:0000313" key="2">
    <source>
        <dbReference type="Proteomes" id="UP000537204"/>
    </source>
</evidence>
<comment type="caution">
    <text evidence="1">The sequence shown here is derived from an EMBL/GenBank/DDBJ whole genome shotgun (WGS) entry which is preliminary data.</text>
</comment>
<sequence>MIEQDRLLCAGKTESKTKKQTTENEVIWFEEHGFVFSATIDNKQPVTQL</sequence>
<protein>
    <submittedName>
        <fullName evidence="1">Uncharacterized protein</fullName>
    </submittedName>
</protein>
<gene>
    <name evidence="1" type="ORF">HDE68_000379</name>
</gene>
<dbReference type="EMBL" id="JACHCE010000001">
    <property type="protein sequence ID" value="MBB5634494.1"/>
    <property type="molecule type" value="Genomic_DNA"/>
</dbReference>
<dbReference type="AlphaFoldDB" id="A0A7W9DXS8"/>
<reference evidence="1 2" key="1">
    <citation type="submission" date="2020-08" db="EMBL/GenBank/DDBJ databases">
        <title>Genomic Encyclopedia of Type Strains, Phase IV (KMG-V): Genome sequencing to study the core and pangenomes of soil and plant-associated prokaryotes.</title>
        <authorList>
            <person name="Whitman W."/>
        </authorList>
    </citation>
    <scope>NUCLEOTIDE SEQUENCE [LARGE SCALE GENOMIC DNA]</scope>
    <source>
        <strain evidence="1 2">S3M1</strain>
    </source>
</reference>
<evidence type="ECO:0000313" key="1">
    <source>
        <dbReference type="EMBL" id="MBB5634494.1"/>
    </source>
</evidence>
<dbReference type="RefSeq" id="WP_183878352.1">
    <property type="nucleotide sequence ID" value="NZ_JACHCE010000001.1"/>
</dbReference>
<name>A0A7W9DXS8_9SPHI</name>
<accession>A0A7W9DXS8</accession>